<accession>A0ABY5GNK8</accession>
<sequence>MPALVGEKLARLNDRIDTSVESGVINGKPKEGIAFGEATEFSSVIQQADLFSFYNGGGIDVAFLGFAEIDREGNINASAFGEQLTGAGGFINIAASARKLVFCGTLTTKGLQLGRTGTNVSIRQEGAVPKFVEHVQQVTVATNHPDFWDKDIKIITERAVFSLHRGEFILEELTEGITLDAVRQAIPFAIKISPNITL</sequence>
<dbReference type="PANTHER" id="PTHR43293:SF1">
    <property type="entry name" value="ACETATE COA-TRANSFERASE YDIF"/>
    <property type="match status" value="1"/>
</dbReference>
<dbReference type="EMBL" id="CP101509">
    <property type="protein sequence ID" value="UTV30922.1"/>
    <property type="molecule type" value="Genomic_DNA"/>
</dbReference>
<evidence type="ECO:0008006" key="3">
    <source>
        <dbReference type="Google" id="ProtNLM"/>
    </source>
</evidence>
<dbReference type="Gene3D" id="3.40.1080.10">
    <property type="entry name" value="Glutaconate Coenzyme A-transferase"/>
    <property type="match status" value="1"/>
</dbReference>
<evidence type="ECO:0000313" key="2">
    <source>
        <dbReference type="Proteomes" id="UP001057998"/>
    </source>
</evidence>
<dbReference type="PANTHER" id="PTHR43293">
    <property type="entry name" value="ACETATE COA-TRANSFERASE YDIF"/>
    <property type="match status" value="1"/>
</dbReference>
<reference evidence="1" key="1">
    <citation type="submission" date="2022-07" db="EMBL/GenBank/DDBJ databases">
        <title>Genome sequencing of Photobacterium atrarenae GJH2-4.</title>
        <authorList>
            <person name="Park S.-J."/>
        </authorList>
    </citation>
    <scope>NUCLEOTIDE SEQUENCE</scope>
    <source>
        <strain evidence="1">GJH2-4</strain>
    </source>
</reference>
<dbReference type="SUPFAM" id="SSF100950">
    <property type="entry name" value="NagB/RpiA/CoA transferase-like"/>
    <property type="match status" value="1"/>
</dbReference>
<gene>
    <name evidence="1" type="ORF">NNL38_19740</name>
</gene>
<proteinExistence type="predicted"/>
<protein>
    <recommendedName>
        <fullName evidence="3">Acetate CoA-transferase YdiF</fullName>
    </recommendedName>
</protein>
<organism evidence="1 2">
    <name type="scientific">Photobacterium atrarenae</name>
    <dbReference type="NCBI Taxonomy" id="865757"/>
    <lineage>
        <taxon>Bacteria</taxon>
        <taxon>Pseudomonadati</taxon>
        <taxon>Pseudomonadota</taxon>
        <taxon>Gammaproteobacteria</taxon>
        <taxon>Vibrionales</taxon>
        <taxon>Vibrionaceae</taxon>
        <taxon>Photobacterium</taxon>
    </lineage>
</organism>
<keyword evidence="2" id="KW-1185">Reference proteome</keyword>
<dbReference type="InterPro" id="IPR037171">
    <property type="entry name" value="NagB/RpiA_transferase-like"/>
</dbReference>
<name>A0ABY5GNK8_9GAMM</name>
<evidence type="ECO:0000313" key="1">
    <source>
        <dbReference type="EMBL" id="UTV30922.1"/>
    </source>
</evidence>
<dbReference type="Proteomes" id="UP001057998">
    <property type="component" value="Chromosome 2"/>
</dbReference>